<proteinExistence type="inferred from homology"/>
<dbReference type="PRINTS" id="PR01543">
    <property type="entry name" value="ANATRNSFRASE"/>
</dbReference>
<dbReference type="Pfam" id="PF00797">
    <property type="entry name" value="Acetyltransf_2"/>
    <property type="match status" value="1"/>
</dbReference>
<sequence length="297" mass="33899">MKTPLTDYKIDLNAYFAKLGYTGSQDPTLETLAALQLLHQKTISFENLDPFLNRSVPIDLPSLEHKLVFSERGGYCYEQNLLFAHVLRRLGFTVSNLLARVLWGADDNAITPRSHMLLHVRLDHRPYIVDVGFGGNSIPAPMVMNRENLQQTSHGTYRCLLIDGDYWLQVHTNTGWRNMYRFDLTRQHPVDYIAPNYYTSTHDDSHFRHSVVAARIFQNGRYTLRNNLLTTRYEDGQTEQTMLESAQAAQAALHDVFGICVPDMTAFAKKWQLLAQGWEMGARSLVREPVQVVAQGA</sequence>
<comment type="caution">
    <text evidence="3">The sequence shown here is derived from an EMBL/GenBank/DDBJ whole genome shotgun (WGS) entry which is preliminary data.</text>
</comment>
<protein>
    <submittedName>
        <fullName evidence="3">Arylamine N-acetyltransferase</fullName>
    </submittedName>
</protein>
<dbReference type="GO" id="GO:0016407">
    <property type="term" value="F:acetyltransferase activity"/>
    <property type="evidence" value="ECO:0007669"/>
    <property type="project" value="InterPro"/>
</dbReference>
<dbReference type="InterPro" id="IPR038765">
    <property type="entry name" value="Papain-like_cys_pep_sf"/>
</dbReference>
<dbReference type="Gene3D" id="3.30.2140.10">
    <property type="entry name" value="Arylamine N-acetyltransferase"/>
    <property type="match status" value="1"/>
</dbReference>
<organism evidence="3 4">
    <name type="scientific">Advenella kashmirensis</name>
    <dbReference type="NCBI Taxonomy" id="310575"/>
    <lineage>
        <taxon>Bacteria</taxon>
        <taxon>Pseudomonadati</taxon>
        <taxon>Pseudomonadota</taxon>
        <taxon>Betaproteobacteria</taxon>
        <taxon>Burkholderiales</taxon>
        <taxon>Alcaligenaceae</taxon>
    </lineage>
</organism>
<dbReference type="EMBL" id="DOEK01000028">
    <property type="protein sequence ID" value="HBP30007.1"/>
    <property type="molecule type" value="Genomic_DNA"/>
</dbReference>
<evidence type="ECO:0000256" key="2">
    <source>
        <dbReference type="RuleBase" id="RU003452"/>
    </source>
</evidence>
<dbReference type="PANTHER" id="PTHR11786:SF0">
    <property type="entry name" value="ARYLAMINE N-ACETYLTRANSFERASE 4-RELATED"/>
    <property type="match status" value="1"/>
</dbReference>
<dbReference type="Proteomes" id="UP000264036">
    <property type="component" value="Unassembled WGS sequence"/>
</dbReference>
<accession>A0A356LGA1</accession>
<gene>
    <name evidence="3" type="ORF">DD666_11390</name>
</gene>
<keyword evidence="3" id="KW-0808">Transferase</keyword>
<dbReference type="Gene3D" id="2.40.128.150">
    <property type="entry name" value="Cysteine proteinases"/>
    <property type="match status" value="1"/>
</dbReference>
<dbReference type="AlphaFoldDB" id="A0A356LGA1"/>
<evidence type="ECO:0000256" key="1">
    <source>
        <dbReference type="ARBA" id="ARBA00006547"/>
    </source>
</evidence>
<reference evidence="3 4" key="1">
    <citation type="journal article" date="2018" name="Nat. Biotechnol.">
        <title>A standardized bacterial taxonomy based on genome phylogeny substantially revises the tree of life.</title>
        <authorList>
            <person name="Parks D.H."/>
            <person name="Chuvochina M."/>
            <person name="Waite D.W."/>
            <person name="Rinke C."/>
            <person name="Skarshewski A."/>
            <person name="Chaumeil P.A."/>
            <person name="Hugenholtz P."/>
        </authorList>
    </citation>
    <scope>NUCLEOTIDE SEQUENCE [LARGE SCALE GENOMIC DNA]</scope>
    <source>
        <strain evidence="3">UBA10707</strain>
    </source>
</reference>
<comment type="similarity">
    <text evidence="1 2">Belongs to the arylamine N-acetyltransferase family.</text>
</comment>
<name>A0A356LGA1_9BURK</name>
<dbReference type="SUPFAM" id="SSF54001">
    <property type="entry name" value="Cysteine proteinases"/>
    <property type="match status" value="1"/>
</dbReference>
<dbReference type="PANTHER" id="PTHR11786">
    <property type="entry name" value="N-HYDROXYARYLAMINE O-ACETYLTRANSFERASE"/>
    <property type="match status" value="1"/>
</dbReference>
<evidence type="ECO:0000313" key="4">
    <source>
        <dbReference type="Proteomes" id="UP000264036"/>
    </source>
</evidence>
<dbReference type="InterPro" id="IPR001447">
    <property type="entry name" value="Arylamine_N-AcTrfase"/>
</dbReference>
<evidence type="ECO:0000313" key="3">
    <source>
        <dbReference type="EMBL" id="HBP30007.1"/>
    </source>
</evidence>